<dbReference type="PRINTS" id="PR01036">
    <property type="entry name" value="TCRTETB"/>
</dbReference>
<evidence type="ECO:0000256" key="2">
    <source>
        <dbReference type="ARBA" id="ARBA00022692"/>
    </source>
</evidence>
<feature type="transmembrane region" description="Helical" evidence="5">
    <location>
        <begin position="246"/>
        <end position="266"/>
    </location>
</feature>
<dbReference type="InterPro" id="IPR036259">
    <property type="entry name" value="MFS_trans_sf"/>
</dbReference>
<dbReference type="PANTHER" id="PTHR23501">
    <property type="entry name" value="MAJOR FACILITATOR SUPERFAMILY"/>
    <property type="match status" value="1"/>
</dbReference>
<evidence type="ECO:0000256" key="4">
    <source>
        <dbReference type="ARBA" id="ARBA00023136"/>
    </source>
</evidence>
<sequence>MSSTTAPAATPQRLFSGRHLPLVLGVIGLVTLGAFENRAVGTALPTMVREFDALGSFGLANAAPNASYLISLAIAGLWSDRRGPIPTLRVGAIAFTLAQLLVGTAAAMPMVVAGRLLSGFAEGLLDVSLMVLVARALPAVLRPKMFSLFAAMWILPSVLGPVLTGLVTEQFGWRWVFLGAVLLIVPSWMLLGPAMRQSANAPVPERSAEDAAELQAWRAALPWALAASVALFSMTLAGDHLEAHRVIGGIAIPVALVVLALAAVRVMPKGTFVARRGFPAVVAVRGLGGAAFAGAGAYLPLLLTLQHQFSPSRAGVTLSITGVSWALGSWLQGRNLGITRVNVLRSGLALMTAGLAVTSLLAWTDATTWFGLIGWAFAGVGMGLSSSSLSVLTLDLSDAGNSGRNSSAAQMAGTMSIATALAVSGTLLALNAADPQPWVFGAIISVSAAIALLGLLTAGRVRP</sequence>
<feature type="transmembrane region" description="Helical" evidence="5">
    <location>
        <begin position="313"/>
        <end position="331"/>
    </location>
</feature>
<dbReference type="PANTHER" id="PTHR23501:SF154">
    <property type="entry name" value="MULTIDRUG-EFFLUX TRANSPORTER RV1634-RELATED"/>
    <property type="match status" value="1"/>
</dbReference>
<feature type="transmembrane region" description="Helical" evidence="5">
    <location>
        <begin position="412"/>
        <end position="432"/>
    </location>
</feature>
<organism evidence="7 8">
    <name type="scientific">Kribbella steppae</name>
    <dbReference type="NCBI Taxonomy" id="2512223"/>
    <lineage>
        <taxon>Bacteria</taxon>
        <taxon>Bacillati</taxon>
        <taxon>Actinomycetota</taxon>
        <taxon>Actinomycetes</taxon>
        <taxon>Propionibacteriales</taxon>
        <taxon>Kribbellaceae</taxon>
        <taxon>Kribbella</taxon>
    </lineage>
</organism>
<dbReference type="OrthoDB" id="9778875at2"/>
<feature type="domain" description="Major facilitator superfamily (MFS) profile" evidence="6">
    <location>
        <begin position="22"/>
        <end position="463"/>
    </location>
</feature>
<dbReference type="GO" id="GO:0005886">
    <property type="term" value="C:plasma membrane"/>
    <property type="evidence" value="ECO:0007669"/>
    <property type="project" value="UniProtKB-SubCell"/>
</dbReference>
<feature type="transmembrane region" description="Helical" evidence="5">
    <location>
        <begin position="343"/>
        <end position="363"/>
    </location>
</feature>
<feature type="transmembrane region" description="Helical" evidence="5">
    <location>
        <begin position="438"/>
        <end position="458"/>
    </location>
</feature>
<reference evidence="7 8" key="1">
    <citation type="journal article" date="2015" name="Stand. Genomic Sci.">
        <title>Genomic Encyclopedia of Bacterial and Archaeal Type Strains, Phase III: the genomes of soil and plant-associated and newly described type strains.</title>
        <authorList>
            <person name="Whitman W.B."/>
            <person name="Woyke T."/>
            <person name="Klenk H.P."/>
            <person name="Zhou Y."/>
            <person name="Lilburn T.G."/>
            <person name="Beck B.J."/>
            <person name="De Vos P."/>
            <person name="Vandamme P."/>
            <person name="Eisen J.A."/>
            <person name="Garrity G."/>
            <person name="Hugenholtz P."/>
            <person name="Kyrpides N.C."/>
        </authorList>
    </citation>
    <scope>NUCLEOTIDE SEQUENCE [LARGE SCALE GENOMIC DNA]</scope>
    <source>
        <strain evidence="7 8">VKM Ac-2572</strain>
    </source>
</reference>
<feature type="transmembrane region" description="Helical" evidence="5">
    <location>
        <begin position="173"/>
        <end position="195"/>
    </location>
</feature>
<dbReference type="Proteomes" id="UP000294508">
    <property type="component" value="Unassembled WGS sequence"/>
</dbReference>
<feature type="transmembrane region" description="Helical" evidence="5">
    <location>
        <begin position="369"/>
        <end position="392"/>
    </location>
</feature>
<dbReference type="GO" id="GO:0022857">
    <property type="term" value="F:transmembrane transporter activity"/>
    <property type="evidence" value="ECO:0007669"/>
    <property type="project" value="InterPro"/>
</dbReference>
<feature type="transmembrane region" description="Helical" evidence="5">
    <location>
        <begin position="216"/>
        <end position="234"/>
    </location>
</feature>
<dbReference type="Gene3D" id="1.20.1250.20">
    <property type="entry name" value="MFS general substrate transporter like domains"/>
    <property type="match status" value="2"/>
</dbReference>
<dbReference type="InterPro" id="IPR011701">
    <property type="entry name" value="MFS"/>
</dbReference>
<comment type="caution">
    <text evidence="7">The sequence shown here is derived from an EMBL/GenBank/DDBJ whole genome shotgun (WGS) entry which is preliminary data.</text>
</comment>
<feature type="transmembrane region" description="Helical" evidence="5">
    <location>
        <begin position="116"/>
        <end position="134"/>
    </location>
</feature>
<dbReference type="EMBL" id="SLWN01000002">
    <property type="protein sequence ID" value="TCO34414.1"/>
    <property type="molecule type" value="Genomic_DNA"/>
</dbReference>
<gene>
    <name evidence="7" type="ORF">EV652_102480</name>
</gene>
<evidence type="ECO:0000256" key="3">
    <source>
        <dbReference type="ARBA" id="ARBA00022989"/>
    </source>
</evidence>
<feature type="transmembrane region" description="Helical" evidence="5">
    <location>
        <begin position="57"/>
        <end position="78"/>
    </location>
</feature>
<evidence type="ECO:0000256" key="1">
    <source>
        <dbReference type="ARBA" id="ARBA00004651"/>
    </source>
</evidence>
<feature type="transmembrane region" description="Helical" evidence="5">
    <location>
        <begin position="90"/>
        <end position="110"/>
    </location>
</feature>
<evidence type="ECO:0000256" key="5">
    <source>
        <dbReference type="SAM" id="Phobius"/>
    </source>
</evidence>
<evidence type="ECO:0000259" key="6">
    <source>
        <dbReference type="PROSITE" id="PS50850"/>
    </source>
</evidence>
<feature type="transmembrane region" description="Helical" evidence="5">
    <location>
        <begin position="20"/>
        <end position="37"/>
    </location>
</feature>
<name>A0A4R2HSY5_9ACTN</name>
<protein>
    <submittedName>
        <fullName evidence="7">MFS transporter</fullName>
    </submittedName>
</protein>
<dbReference type="PROSITE" id="PS50850">
    <property type="entry name" value="MFS"/>
    <property type="match status" value="1"/>
</dbReference>
<evidence type="ECO:0000313" key="8">
    <source>
        <dbReference type="Proteomes" id="UP000294508"/>
    </source>
</evidence>
<dbReference type="AlphaFoldDB" id="A0A4R2HSY5"/>
<evidence type="ECO:0000313" key="7">
    <source>
        <dbReference type="EMBL" id="TCO34414.1"/>
    </source>
</evidence>
<keyword evidence="3 5" id="KW-1133">Transmembrane helix</keyword>
<accession>A0A4R2HSY5</accession>
<keyword evidence="8" id="KW-1185">Reference proteome</keyword>
<keyword evidence="4 5" id="KW-0472">Membrane</keyword>
<keyword evidence="2 5" id="KW-0812">Transmembrane</keyword>
<dbReference type="Pfam" id="PF07690">
    <property type="entry name" value="MFS_1"/>
    <property type="match status" value="1"/>
</dbReference>
<comment type="subcellular location">
    <subcellularLocation>
        <location evidence="1">Cell membrane</location>
        <topology evidence="1">Multi-pass membrane protein</topology>
    </subcellularLocation>
</comment>
<feature type="transmembrane region" description="Helical" evidence="5">
    <location>
        <begin position="146"/>
        <end position="167"/>
    </location>
</feature>
<proteinExistence type="predicted"/>
<dbReference type="SUPFAM" id="SSF103473">
    <property type="entry name" value="MFS general substrate transporter"/>
    <property type="match status" value="1"/>
</dbReference>
<dbReference type="InterPro" id="IPR020846">
    <property type="entry name" value="MFS_dom"/>
</dbReference>
<feature type="transmembrane region" description="Helical" evidence="5">
    <location>
        <begin position="278"/>
        <end position="301"/>
    </location>
</feature>
<dbReference type="RefSeq" id="WP_132208182.1">
    <property type="nucleotide sequence ID" value="NZ_SLWN01000002.1"/>
</dbReference>